<name>A0ABV6DRE9_9BACL</name>
<dbReference type="RefSeq" id="WP_377472672.1">
    <property type="nucleotide sequence ID" value="NZ_JBHLWN010000086.1"/>
</dbReference>
<dbReference type="EMBL" id="JBHLWN010000086">
    <property type="protein sequence ID" value="MFC0215226.1"/>
    <property type="molecule type" value="Genomic_DNA"/>
</dbReference>
<accession>A0ABV6DRE9</accession>
<proteinExistence type="predicted"/>
<sequence>MKKTIYDLIERYRIGENDSCSKKQEMYHYLTSRGIEFEINSEGTDIVISACAVMKDTFHLYPHEVYHHFYRNLKGGLL</sequence>
<gene>
    <name evidence="1" type="ORF">ACFFK0_22805</name>
</gene>
<evidence type="ECO:0000313" key="1">
    <source>
        <dbReference type="EMBL" id="MFC0215226.1"/>
    </source>
</evidence>
<comment type="caution">
    <text evidence="1">The sequence shown here is derived from an EMBL/GenBank/DDBJ whole genome shotgun (WGS) entry which is preliminary data.</text>
</comment>
<dbReference type="Proteomes" id="UP001589776">
    <property type="component" value="Unassembled WGS sequence"/>
</dbReference>
<evidence type="ECO:0000313" key="2">
    <source>
        <dbReference type="Proteomes" id="UP001589776"/>
    </source>
</evidence>
<organism evidence="1 2">
    <name type="scientific">Paenibacillus chartarius</name>
    <dbReference type="NCBI Taxonomy" id="747481"/>
    <lineage>
        <taxon>Bacteria</taxon>
        <taxon>Bacillati</taxon>
        <taxon>Bacillota</taxon>
        <taxon>Bacilli</taxon>
        <taxon>Bacillales</taxon>
        <taxon>Paenibacillaceae</taxon>
        <taxon>Paenibacillus</taxon>
    </lineage>
</organism>
<reference evidence="1 2" key="1">
    <citation type="submission" date="2024-09" db="EMBL/GenBank/DDBJ databases">
        <authorList>
            <person name="Sun Q."/>
            <person name="Mori K."/>
        </authorList>
    </citation>
    <scope>NUCLEOTIDE SEQUENCE [LARGE SCALE GENOMIC DNA]</scope>
    <source>
        <strain evidence="1 2">CCM 7759</strain>
    </source>
</reference>
<keyword evidence="2" id="KW-1185">Reference proteome</keyword>
<protein>
    <submittedName>
        <fullName evidence="1">Uncharacterized protein</fullName>
    </submittedName>
</protein>